<proteinExistence type="inferred from homology"/>
<dbReference type="PROSITE" id="PS50053">
    <property type="entry name" value="UBIQUITIN_2"/>
    <property type="match status" value="1"/>
</dbReference>
<evidence type="ECO:0000256" key="7">
    <source>
        <dbReference type="ARBA" id="ARBA00022801"/>
    </source>
</evidence>
<dbReference type="GO" id="GO:0043161">
    <property type="term" value="P:proteasome-mediated ubiquitin-dependent protein catabolic process"/>
    <property type="evidence" value="ECO:0007669"/>
    <property type="project" value="InterPro"/>
</dbReference>
<reference evidence="13" key="1">
    <citation type="submission" date="2018-11" db="EMBL/GenBank/DDBJ databases">
        <title>Myxobolus squamalis genome and transcriptome.</title>
        <authorList>
            <person name="Yahalomi D."/>
            <person name="Atkinson S.D."/>
            <person name="Neuhof M."/>
            <person name="Chang E.S."/>
            <person name="Philippe H."/>
            <person name="Cartwright P."/>
            <person name="Bartholomew J.L."/>
            <person name="Huchon D."/>
        </authorList>
    </citation>
    <scope>NUCLEOTIDE SEQUENCE</scope>
    <source>
        <strain evidence="13">71B08</strain>
        <tissue evidence="13">Whole</tissue>
    </source>
</reference>
<feature type="domain" description="Ubiquitin-like" evidence="12">
    <location>
        <begin position="48"/>
        <end position="127"/>
    </location>
</feature>
<dbReference type="PANTHER" id="PTHR43982:SF1">
    <property type="entry name" value="UBIQUITIN CARBOXYL-TERMINAL HYDROLASE 14"/>
    <property type="match status" value="1"/>
</dbReference>
<comment type="similarity">
    <text evidence="2">Belongs to the peptidase C19 family. USP14/UBP6 subfamily.</text>
</comment>
<evidence type="ECO:0000256" key="11">
    <source>
        <dbReference type="ARBA" id="ARBA00032096"/>
    </source>
</evidence>
<dbReference type="EMBL" id="GHBR01004621">
    <property type="protein sequence ID" value="NDJ98178.1"/>
    <property type="molecule type" value="Transcribed_RNA"/>
</dbReference>
<sequence>MKRKNELLEDEIACKKNRLSLDDMAQVQTSLQQLSKMTGTEMEVETSEETQIKIPQERVVKCTVHWGKRQFDVEVDLSEPFFNFKAQLLSLTGVDPMRQKIVYRGNLIKNSMWDKVKISDGSQIRMIGTNEVIVIPDIVEPDKGHPGIAAKVTDRLYPVTALWDQKLWKYLLYQFCPPIYQTNS</sequence>
<keyword evidence="7 13" id="KW-0378">Hydrolase</keyword>
<dbReference type="InterPro" id="IPR044635">
    <property type="entry name" value="UBP14-like"/>
</dbReference>
<evidence type="ECO:0000256" key="6">
    <source>
        <dbReference type="ARBA" id="ARBA00022786"/>
    </source>
</evidence>
<evidence type="ECO:0000259" key="12">
    <source>
        <dbReference type="PROSITE" id="PS50053"/>
    </source>
</evidence>
<keyword evidence="5" id="KW-0645">Protease</keyword>
<dbReference type="InterPro" id="IPR029071">
    <property type="entry name" value="Ubiquitin-like_domsf"/>
</dbReference>
<evidence type="ECO:0000313" key="13">
    <source>
        <dbReference type="EMBL" id="NDJ98178.1"/>
    </source>
</evidence>
<evidence type="ECO:0000256" key="2">
    <source>
        <dbReference type="ARBA" id="ARBA00008739"/>
    </source>
</evidence>
<organism evidence="13">
    <name type="scientific">Myxobolus squamalis</name>
    <name type="common">Myxosporean</name>
    <dbReference type="NCBI Taxonomy" id="59785"/>
    <lineage>
        <taxon>Eukaryota</taxon>
        <taxon>Metazoa</taxon>
        <taxon>Cnidaria</taxon>
        <taxon>Myxozoa</taxon>
        <taxon>Myxosporea</taxon>
        <taxon>Bivalvulida</taxon>
        <taxon>Platysporina</taxon>
        <taxon>Myxobolidae</taxon>
        <taxon>Myxobolus</taxon>
    </lineage>
</organism>
<dbReference type="Pfam" id="PF00240">
    <property type="entry name" value="ubiquitin"/>
    <property type="match status" value="1"/>
</dbReference>
<keyword evidence="6" id="KW-0833">Ubl conjugation pathway</keyword>
<evidence type="ECO:0000256" key="10">
    <source>
        <dbReference type="ARBA" id="ARBA00029889"/>
    </source>
</evidence>
<accession>A0A6B2G2J6</accession>
<dbReference type="GO" id="GO:0004843">
    <property type="term" value="F:cysteine-type deubiquitinase activity"/>
    <property type="evidence" value="ECO:0007669"/>
    <property type="project" value="UniProtKB-EC"/>
</dbReference>
<evidence type="ECO:0000256" key="1">
    <source>
        <dbReference type="ARBA" id="ARBA00000707"/>
    </source>
</evidence>
<dbReference type="SMART" id="SM00213">
    <property type="entry name" value="UBQ"/>
    <property type="match status" value="1"/>
</dbReference>
<dbReference type="Gene3D" id="3.10.20.90">
    <property type="entry name" value="Phosphatidylinositol 3-kinase Catalytic Subunit, Chain A, domain 1"/>
    <property type="match status" value="1"/>
</dbReference>
<dbReference type="GO" id="GO:0070628">
    <property type="term" value="F:proteasome binding"/>
    <property type="evidence" value="ECO:0007669"/>
    <property type="project" value="TreeGrafter"/>
</dbReference>
<dbReference type="SUPFAM" id="SSF54236">
    <property type="entry name" value="Ubiquitin-like"/>
    <property type="match status" value="1"/>
</dbReference>
<protein>
    <recommendedName>
        <fullName evidence="4">Ubiquitin carboxyl-terminal hydrolase 14</fullName>
        <ecNumber evidence="3">3.4.19.12</ecNumber>
    </recommendedName>
    <alternativeName>
        <fullName evidence="9">Deubiquitinating enzyme 14</fullName>
    </alternativeName>
    <alternativeName>
        <fullName evidence="10">Ubiquitin thioesterase 14</fullName>
    </alternativeName>
    <alternativeName>
        <fullName evidence="11">Ubiquitin-specific-processing protease 14</fullName>
    </alternativeName>
</protein>
<evidence type="ECO:0000256" key="3">
    <source>
        <dbReference type="ARBA" id="ARBA00012759"/>
    </source>
</evidence>
<name>A0A6B2G2J6_MYXSQ</name>
<dbReference type="PANTHER" id="PTHR43982">
    <property type="entry name" value="UBIQUITIN CARBOXYL-TERMINAL HYDROLASE"/>
    <property type="match status" value="1"/>
</dbReference>
<evidence type="ECO:0000256" key="5">
    <source>
        <dbReference type="ARBA" id="ARBA00022670"/>
    </source>
</evidence>
<dbReference type="AlphaFoldDB" id="A0A6B2G2J6"/>
<dbReference type="GO" id="GO:0061136">
    <property type="term" value="P:regulation of proteasomal protein catabolic process"/>
    <property type="evidence" value="ECO:0007669"/>
    <property type="project" value="TreeGrafter"/>
</dbReference>
<dbReference type="GO" id="GO:0016579">
    <property type="term" value="P:protein deubiquitination"/>
    <property type="evidence" value="ECO:0007669"/>
    <property type="project" value="InterPro"/>
</dbReference>
<evidence type="ECO:0000256" key="8">
    <source>
        <dbReference type="ARBA" id="ARBA00022807"/>
    </source>
</evidence>
<keyword evidence="8" id="KW-0788">Thiol protease</keyword>
<evidence type="ECO:0000256" key="9">
    <source>
        <dbReference type="ARBA" id="ARBA00029877"/>
    </source>
</evidence>
<evidence type="ECO:0000256" key="4">
    <source>
        <dbReference type="ARBA" id="ARBA00014611"/>
    </source>
</evidence>
<dbReference type="InterPro" id="IPR000626">
    <property type="entry name" value="Ubiquitin-like_dom"/>
</dbReference>
<dbReference type="EC" id="3.4.19.12" evidence="3"/>
<comment type="catalytic activity">
    <reaction evidence="1">
        <text>Thiol-dependent hydrolysis of ester, thioester, amide, peptide and isopeptide bonds formed by the C-terminal Gly of ubiquitin (a 76-residue protein attached to proteins as an intracellular targeting signal).</text>
        <dbReference type="EC" id="3.4.19.12"/>
    </reaction>
</comment>